<protein>
    <recommendedName>
        <fullName evidence="2">DUF642 domain-containing protein</fullName>
    </recommendedName>
</protein>
<evidence type="ECO:0000313" key="3">
    <source>
        <dbReference type="EMBL" id="AQQ69747.1"/>
    </source>
</evidence>
<feature type="domain" description="DUF642" evidence="2">
    <location>
        <begin position="20"/>
        <end position="173"/>
    </location>
</feature>
<dbReference type="EMBL" id="CP019646">
    <property type="protein sequence ID" value="AQQ69747.1"/>
    <property type="molecule type" value="Genomic_DNA"/>
</dbReference>
<dbReference type="InterPro" id="IPR006946">
    <property type="entry name" value="DGR2-like_dom"/>
</dbReference>
<reference evidence="4" key="1">
    <citation type="submission" date="2017-02" db="EMBL/GenBank/DDBJ databases">
        <title>Comparative genomics and description of representatives of a novel lineage of planctomycetes thriving in anoxic sediments.</title>
        <authorList>
            <person name="Spring S."/>
            <person name="Bunk B."/>
            <person name="Sproer C."/>
        </authorList>
    </citation>
    <scope>NUCLEOTIDE SEQUENCE [LARGE SCALE GENOMIC DNA]</scope>
    <source>
        <strain evidence="4">SM-Chi-D1</strain>
    </source>
</reference>
<proteinExistence type="predicted"/>
<dbReference type="KEGG" id="pbas:SMSP2_00081"/>
<evidence type="ECO:0000256" key="1">
    <source>
        <dbReference type="SAM" id="SignalP"/>
    </source>
</evidence>
<name>A0A1Q2MBU3_9BACT</name>
<dbReference type="AlphaFoldDB" id="A0A1Q2MBU3"/>
<evidence type="ECO:0000259" key="2">
    <source>
        <dbReference type="Pfam" id="PF04862"/>
    </source>
</evidence>
<accession>A0A1Q2MBU3</accession>
<dbReference type="OrthoDB" id="291501at2"/>
<dbReference type="Pfam" id="PF04862">
    <property type="entry name" value="DUF642"/>
    <property type="match status" value="1"/>
</dbReference>
<dbReference type="Proteomes" id="UP000188181">
    <property type="component" value="Chromosome"/>
</dbReference>
<keyword evidence="4" id="KW-1185">Reference proteome</keyword>
<gene>
    <name evidence="3" type="ORF">SMSP2_00081</name>
</gene>
<organism evidence="3 4">
    <name type="scientific">Limihaloglobus sulfuriphilus</name>
    <dbReference type="NCBI Taxonomy" id="1851148"/>
    <lineage>
        <taxon>Bacteria</taxon>
        <taxon>Pseudomonadati</taxon>
        <taxon>Planctomycetota</taxon>
        <taxon>Phycisphaerae</taxon>
        <taxon>Sedimentisphaerales</taxon>
        <taxon>Sedimentisphaeraceae</taxon>
        <taxon>Limihaloglobus</taxon>
    </lineage>
</organism>
<feature type="chain" id="PRO_5010361690" description="DUF642 domain-containing protein" evidence="1">
    <location>
        <begin position="19"/>
        <end position="199"/>
    </location>
</feature>
<dbReference type="RefSeq" id="WP_146682058.1">
    <property type="nucleotide sequence ID" value="NZ_CP019646.1"/>
</dbReference>
<evidence type="ECO:0000313" key="4">
    <source>
        <dbReference type="Proteomes" id="UP000188181"/>
    </source>
</evidence>
<keyword evidence="1" id="KW-0732">Signal</keyword>
<sequence length="199" mass="21073" precursor="true">MCKTIITTIMVLALTVNANLIVNSGFEDPAVTATAYNLTGTDIPGWVIPDGYAVDLAHPSDKWVAASGDQSLALNALTYGKITQQIATIPQAIYELTFMYAGNPAIEGGIAKTLVTAAGSSQQYDFDTTGYTHADMGWTQQVLVFAATDNVTTVSFESLIDGINSPAIDDVSVVMTQIPEPAAIAILAIGGLFIRRKRI</sequence>
<dbReference type="Gene3D" id="2.60.120.260">
    <property type="entry name" value="Galactose-binding domain-like"/>
    <property type="match status" value="1"/>
</dbReference>
<feature type="signal peptide" evidence="1">
    <location>
        <begin position="1"/>
        <end position="18"/>
    </location>
</feature>